<dbReference type="InterPro" id="IPR005090">
    <property type="entry name" value="RepC_N"/>
</dbReference>
<accession>A0A0F9PZS6</accession>
<name>A0A0F9PZS6_9ZZZZ</name>
<evidence type="ECO:0000259" key="2">
    <source>
        <dbReference type="Pfam" id="PF11800"/>
    </source>
</evidence>
<evidence type="ECO:0000259" key="1">
    <source>
        <dbReference type="Pfam" id="PF03428"/>
    </source>
</evidence>
<protein>
    <submittedName>
        <fullName evidence="3">Uncharacterized protein</fullName>
    </submittedName>
</protein>
<feature type="domain" description="Plasmid replication protein C C-terminal" evidence="2">
    <location>
        <begin position="271"/>
        <end position="365"/>
    </location>
</feature>
<gene>
    <name evidence="3" type="ORF">LCGC14_0780940</name>
</gene>
<dbReference type="AlphaFoldDB" id="A0A0F9PZS6"/>
<dbReference type="InterPro" id="IPR021760">
    <property type="entry name" value="RepC_C"/>
</dbReference>
<dbReference type="EMBL" id="LAZR01002018">
    <property type="protein sequence ID" value="KKN35709.1"/>
    <property type="molecule type" value="Genomic_DNA"/>
</dbReference>
<dbReference type="Pfam" id="PF03428">
    <property type="entry name" value="RP-C"/>
    <property type="match status" value="1"/>
</dbReference>
<organism evidence="3">
    <name type="scientific">marine sediment metagenome</name>
    <dbReference type="NCBI Taxonomy" id="412755"/>
    <lineage>
        <taxon>unclassified sequences</taxon>
        <taxon>metagenomes</taxon>
        <taxon>ecological metagenomes</taxon>
    </lineage>
</organism>
<evidence type="ECO:0000313" key="3">
    <source>
        <dbReference type="EMBL" id="KKN35709.1"/>
    </source>
</evidence>
<dbReference type="Pfam" id="PF11800">
    <property type="entry name" value="RP-C_C"/>
    <property type="match status" value="1"/>
</dbReference>
<reference evidence="3" key="1">
    <citation type="journal article" date="2015" name="Nature">
        <title>Complex archaea that bridge the gap between prokaryotes and eukaryotes.</title>
        <authorList>
            <person name="Spang A."/>
            <person name="Saw J.H."/>
            <person name="Jorgensen S.L."/>
            <person name="Zaremba-Niedzwiedzka K."/>
            <person name="Martijn J."/>
            <person name="Lind A.E."/>
            <person name="van Eijk R."/>
            <person name="Schleper C."/>
            <person name="Guy L."/>
            <person name="Ettema T.J."/>
        </authorList>
    </citation>
    <scope>NUCLEOTIDE SEQUENCE</scope>
</reference>
<dbReference type="NCBIfam" id="NF040974">
    <property type="entry name" value="RepABC_RepC"/>
    <property type="match status" value="1"/>
</dbReference>
<comment type="caution">
    <text evidence="3">The sequence shown here is derived from an EMBL/GenBank/DDBJ whole genome shotgun (WGS) entry which is preliminary data.</text>
</comment>
<feature type="domain" description="Plasmid replication protein C N-terminal" evidence="1">
    <location>
        <begin position="36"/>
        <end position="173"/>
    </location>
</feature>
<proteinExistence type="predicted"/>
<sequence>MPFTSGCREKNMAFRQATAPSGLRTGELLSADNSIPERHIIVATLRKAAPRLGLSASVISTLDAMLSCLAPKRNHHTVFASNATLTFRRNGISDRTIRRHAATLQEIGLLVRHDSANRKRFTKHSSHEGKTLRFGFDLTPLFDRLHEIAALAAEVMQEREQVDYLRAKIRAAANECLTENPSDEMALSTFRILRRKLSLEDCERILSELVISEIAAESTNDPSSSLTTTMTASDGQFVRHHHKSNKELIDKEKVVLKNEKLPSSSDAPISIPELLSACPNAAEFSLKRVETIHDVVSHARTLAPMIGITTQSYEAAHKRLGALRAAATVWAIMQFHDKIRAVGAYFRSITTGSKSADFSPERLIRRLAKVQSYPA</sequence>
<dbReference type="InterPro" id="IPR047611">
    <property type="entry name" value="RepABC_RepC"/>
</dbReference>